<evidence type="ECO:0000256" key="6">
    <source>
        <dbReference type="ARBA" id="ARBA00047334"/>
    </source>
</evidence>
<dbReference type="EMBL" id="PXYT01000018">
    <property type="protein sequence ID" value="PSR28874.1"/>
    <property type="molecule type" value="Genomic_DNA"/>
</dbReference>
<keyword evidence="2 9" id="KW-0808">Transferase</keyword>
<sequence length="210" mass="21961">MNLRLHVLMDTVTISPGDLPREIGNMAQGGASVIQLRGKSATTRQLLDYGRVVRELCLQNHLAFIVNDRLDVALALEADGVHVGQDDMPVSIVRKLAPSLTVGLSAGSLQEIECAADCPPDYFGLGPVFATLSKDDAGMPLGTEKTVRLVKRAAAIAPVVAIGGINPENAAQAWKSGVDGVAVISAVMNASDKRTQCLRLLAARGLAGLG</sequence>
<evidence type="ECO:0000259" key="12">
    <source>
        <dbReference type="Pfam" id="PF02581"/>
    </source>
</evidence>
<keyword evidence="5 9" id="KW-0784">Thiamine biosynthesis</keyword>
<evidence type="ECO:0000256" key="9">
    <source>
        <dbReference type="HAMAP-Rule" id="MF_00097"/>
    </source>
</evidence>
<feature type="binding site" evidence="9">
    <location>
        <begin position="131"/>
        <end position="133"/>
    </location>
    <ligand>
        <name>2-[(2R,5Z)-2-carboxy-4-methylthiazol-5(2H)-ylidene]ethyl phosphate</name>
        <dbReference type="ChEBI" id="CHEBI:62899"/>
    </ligand>
</feature>
<feature type="binding site" evidence="9">
    <location>
        <position position="68"/>
    </location>
    <ligand>
        <name>Mg(2+)</name>
        <dbReference type="ChEBI" id="CHEBI:18420"/>
    </ligand>
</feature>
<reference evidence="13 14" key="1">
    <citation type="journal article" date="2014" name="BMC Genomics">
        <title>Comparison of environmental and isolate Sulfobacillus genomes reveals diverse carbon, sulfur, nitrogen, and hydrogen metabolisms.</title>
        <authorList>
            <person name="Justice N.B."/>
            <person name="Norman A."/>
            <person name="Brown C.T."/>
            <person name="Singh A."/>
            <person name="Thomas B.C."/>
            <person name="Banfield J.F."/>
        </authorList>
    </citation>
    <scope>NUCLEOTIDE SEQUENCE [LARGE SCALE GENOMIC DNA]</scope>
    <source>
        <strain evidence="13">AMDSBA1</strain>
    </source>
</reference>
<keyword evidence="4 9" id="KW-0460">Magnesium</keyword>
<evidence type="ECO:0000256" key="10">
    <source>
        <dbReference type="RuleBase" id="RU003826"/>
    </source>
</evidence>
<evidence type="ECO:0000313" key="13">
    <source>
        <dbReference type="EMBL" id="PSR28874.1"/>
    </source>
</evidence>
<dbReference type="CDD" id="cd00564">
    <property type="entry name" value="TMP_TenI"/>
    <property type="match status" value="1"/>
</dbReference>
<evidence type="ECO:0000256" key="4">
    <source>
        <dbReference type="ARBA" id="ARBA00022842"/>
    </source>
</evidence>
<dbReference type="GO" id="GO:0009229">
    <property type="term" value="P:thiamine diphosphate biosynthetic process"/>
    <property type="evidence" value="ECO:0007669"/>
    <property type="project" value="UniProtKB-UniRule"/>
</dbReference>
<dbReference type="PANTHER" id="PTHR20857:SF15">
    <property type="entry name" value="THIAMINE-PHOSPHATE SYNTHASE"/>
    <property type="match status" value="1"/>
</dbReference>
<feature type="binding site" evidence="9">
    <location>
        <position position="87"/>
    </location>
    <ligand>
        <name>Mg(2+)</name>
        <dbReference type="ChEBI" id="CHEBI:18420"/>
    </ligand>
</feature>
<comment type="pathway">
    <text evidence="1 9 11">Cofactor biosynthesis; thiamine diphosphate biosynthesis; thiamine phosphate from 4-amino-2-methyl-5-diphosphomethylpyrimidine and 4-methyl-5-(2-phosphoethyl)-thiazole: step 1/1.</text>
</comment>
<feature type="domain" description="Thiamine phosphate synthase/TenI" evidence="12">
    <location>
        <begin position="16"/>
        <end position="187"/>
    </location>
</feature>
<keyword evidence="3 9" id="KW-0479">Metal-binding</keyword>
<feature type="binding site" evidence="9">
    <location>
        <position position="134"/>
    </location>
    <ligand>
        <name>4-amino-2-methyl-5-(diphosphooxymethyl)pyrimidine</name>
        <dbReference type="ChEBI" id="CHEBI:57841"/>
    </ligand>
</feature>
<dbReference type="EC" id="2.5.1.3" evidence="9"/>
<evidence type="ECO:0000256" key="11">
    <source>
        <dbReference type="RuleBase" id="RU004253"/>
    </source>
</evidence>
<evidence type="ECO:0000256" key="5">
    <source>
        <dbReference type="ARBA" id="ARBA00022977"/>
    </source>
</evidence>
<feature type="binding site" evidence="9">
    <location>
        <position position="67"/>
    </location>
    <ligand>
        <name>4-amino-2-methyl-5-(diphosphooxymethyl)pyrimidine</name>
        <dbReference type="ChEBI" id="CHEBI:57841"/>
    </ligand>
</feature>
<dbReference type="PANTHER" id="PTHR20857">
    <property type="entry name" value="THIAMINE-PHOSPHATE PYROPHOSPHORYLASE"/>
    <property type="match status" value="1"/>
</dbReference>
<evidence type="ECO:0000256" key="1">
    <source>
        <dbReference type="ARBA" id="ARBA00005165"/>
    </source>
</evidence>
<dbReference type="InterPro" id="IPR022998">
    <property type="entry name" value="ThiamineP_synth_TenI"/>
</dbReference>
<comment type="cofactor">
    <cofactor evidence="9">
        <name>Mg(2+)</name>
        <dbReference type="ChEBI" id="CHEBI:18420"/>
    </cofactor>
    <text evidence="9">Binds 1 Mg(2+) ion per subunit.</text>
</comment>
<comment type="catalytic activity">
    <reaction evidence="7 9 10">
        <text>2-(2-carboxy-4-methylthiazol-5-yl)ethyl phosphate + 4-amino-2-methyl-5-(diphosphooxymethyl)pyrimidine + 2 H(+) = thiamine phosphate + CO2 + diphosphate</text>
        <dbReference type="Rhea" id="RHEA:47848"/>
        <dbReference type="ChEBI" id="CHEBI:15378"/>
        <dbReference type="ChEBI" id="CHEBI:16526"/>
        <dbReference type="ChEBI" id="CHEBI:33019"/>
        <dbReference type="ChEBI" id="CHEBI:37575"/>
        <dbReference type="ChEBI" id="CHEBI:57841"/>
        <dbReference type="ChEBI" id="CHEBI:62890"/>
        <dbReference type="EC" id="2.5.1.3"/>
    </reaction>
</comment>
<evidence type="ECO:0000256" key="7">
    <source>
        <dbReference type="ARBA" id="ARBA00047851"/>
    </source>
</evidence>
<dbReference type="InterPro" id="IPR013785">
    <property type="entry name" value="Aldolase_TIM"/>
</dbReference>
<comment type="caution">
    <text evidence="13">The sequence shown here is derived from an EMBL/GenBank/DDBJ whole genome shotgun (WGS) entry which is preliminary data.</text>
</comment>
<dbReference type="GO" id="GO:0004789">
    <property type="term" value="F:thiamine-phosphate diphosphorylase activity"/>
    <property type="evidence" value="ECO:0007669"/>
    <property type="project" value="UniProtKB-UniRule"/>
</dbReference>
<comment type="catalytic activity">
    <reaction evidence="6 9 10">
        <text>4-methyl-5-(2-phosphooxyethyl)-thiazole + 4-amino-2-methyl-5-(diphosphooxymethyl)pyrimidine + H(+) = thiamine phosphate + diphosphate</text>
        <dbReference type="Rhea" id="RHEA:22328"/>
        <dbReference type="ChEBI" id="CHEBI:15378"/>
        <dbReference type="ChEBI" id="CHEBI:33019"/>
        <dbReference type="ChEBI" id="CHEBI:37575"/>
        <dbReference type="ChEBI" id="CHEBI:57841"/>
        <dbReference type="ChEBI" id="CHEBI:58296"/>
        <dbReference type="EC" id="2.5.1.3"/>
    </reaction>
</comment>
<dbReference type="Pfam" id="PF02581">
    <property type="entry name" value="TMP-TENI"/>
    <property type="match status" value="1"/>
</dbReference>
<dbReference type="InterPro" id="IPR034291">
    <property type="entry name" value="TMP_synthase"/>
</dbReference>
<feature type="binding site" evidence="9">
    <location>
        <position position="105"/>
    </location>
    <ligand>
        <name>4-amino-2-methyl-5-(diphosphooxymethyl)pyrimidine</name>
        <dbReference type="ChEBI" id="CHEBI:57841"/>
    </ligand>
</feature>
<dbReference type="UniPathway" id="UPA00060">
    <property type="reaction ID" value="UER00141"/>
</dbReference>
<accession>A0A2T2X301</accession>
<evidence type="ECO:0000256" key="3">
    <source>
        <dbReference type="ARBA" id="ARBA00022723"/>
    </source>
</evidence>
<dbReference type="Proteomes" id="UP000242699">
    <property type="component" value="Unassembled WGS sequence"/>
</dbReference>
<dbReference type="GO" id="GO:0000287">
    <property type="term" value="F:magnesium ion binding"/>
    <property type="evidence" value="ECO:0007669"/>
    <property type="project" value="UniProtKB-UniRule"/>
</dbReference>
<proteinExistence type="inferred from homology"/>
<organism evidence="13 14">
    <name type="scientific">Sulfobacillus benefaciens</name>
    <dbReference type="NCBI Taxonomy" id="453960"/>
    <lineage>
        <taxon>Bacteria</taxon>
        <taxon>Bacillati</taxon>
        <taxon>Bacillota</taxon>
        <taxon>Clostridia</taxon>
        <taxon>Eubacteriales</taxon>
        <taxon>Clostridiales Family XVII. Incertae Sedis</taxon>
        <taxon>Sulfobacillus</taxon>
    </lineage>
</organism>
<gene>
    <name evidence="9 13" type="primary">thiE</name>
    <name evidence="13" type="ORF">C7B43_09330</name>
</gene>
<protein>
    <recommendedName>
        <fullName evidence="9">Thiamine-phosphate synthase</fullName>
        <shortName evidence="9">TP synthase</shortName>
        <shortName evidence="9">TPS</shortName>
        <ecNumber evidence="9">2.5.1.3</ecNumber>
    </recommendedName>
    <alternativeName>
        <fullName evidence="9">Thiamine-phosphate pyrophosphorylase</fullName>
        <shortName evidence="9">TMP pyrophosphorylase</shortName>
        <shortName evidence="9">TMP-PPase</shortName>
    </alternativeName>
</protein>
<dbReference type="InterPro" id="IPR036206">
    <property type="entry name" value="ThiamineP_synth_sf"/>
</dbReference>
<name>A0A2T2X301_9FIRM</name>
<comment type="catalytic activity">
    <reaction evidence="8 9 10">
        <text>2-[(2R,5Z)-2-carboxy-4-methylthiazol-5(2H)-ylidene]ethyl phosphate + 4-amino-2-methyl-5-(diphosphooxymethyl)pyrimidine + 2 H(+) = thiamine phosphate + CO2 + diphosphate</text>
        <dbReference type="Rhea" id="RHEA:47844"/>
        <dbReference type="ChEBI" id="CHEBI:15378"/>
        <dbReference type="ChEBI" id="CHEBI:16526"/>
        <dbReference type="ChEBI" id="CHEBI:33019"/>
        <dbReference type="ChEBI" id="CHEBI:37575"/>
        <dbReference type="ChEBI" id="CHEBI:57841"/>
        <dbReference type="ChEBI" id="CHEBI:62899"/>
        <dbReference type="EC" id="2.5.1.3"/>
    </reaction>
</comment>
<feature type="binding site" evidence="9">
    <location>
        <position position="164"/>
    </location>
    <ligand>
        <name>2-[(2R,5Z)-2-carboxy-4-methylthiazol-5(2H)-ylidene]ethyl phosphate</name>
        <dbReference type="ChEBI" id="CHEBI:62899"/>
    </ligand>
</feature>
<dbReference type="Gene3D" id="3.20.20.70">
    <property type="entry name" value="Aldolase class I"/>
    <property type="match status" value="1"/>
</dbReference>
<feature type="binding site" evidence="9">
    <location>
        <begin position="35"/>
        <end position="39"/>
    </location>
    <ligand>
        <name>4-amino-2-methyl-5-(diphosphooxymethyl)pyrimidine</name>
        <dbReference type="ChEBI" id="CHEBI:57841"/>
    </ligand>
</feature>
<evidence type="ECO:0000313" key="14">
    <source>
        <dbReference type="Proteomes" id="UP000242699"/>
    </source>
</evidence>
<dbReference type="SUPFAM" id="SSF51391">
    <property type="entry name" value="Thiamin phosphate synthase"/>
    <property type="match status" value="1"/>
</dbReference>
<comment type="similarity">
    <text evidence="9 10">Belongs to the thiamine-phosphate synthase family.</text>
</comment>
<feature type="binding site" evidence="9">
    <location>
        <begin position="184"/>
        <end position="185"/>
    </location>
    <ligand>
        <name>2-[(2R,5Z)-2-carboxy-4-methylthiazol-5(2H)-ylidene]ethyl phosphate</name>
        <dbReference type="ChEBI" id="CHEBI:62899"/>
    </ligand>
</feature>
<dbReference type="NCBIfam" id="TIGR00693">
    <property type="entry name" value="thiE"/>
    <property type="match status" value="1"/>
</dbReference>
<dbReference type="AlphaFoldDB" id="A0A2T2X301"/>
<dbReference type="GO" id="GO:0005737">
    <property type="term" value="C:cytoplasm"/>
    <property type="evidence" value="ECO:0007669"/>
    <property type="project" value="TreeGrafter"/>
</dbReference>
<dbReference type="HAMAP" id="MF_00097">
    <property type="entry name" value="TMP_synthase"/>
    <property type="match status" value="1"/>
</dbReference>
<evidence type="ECO:0000256" key="8">
    <source>
        <dbReference type="ARBA" id="ARBA00047883"/>
    </source>
</evidence>
<dbReference type="GO" id="GO:0009228">
    <property type="term" value="P:thiamine biosynthetic process"/>
    <property type="evidence" value="ECO:0007669"/>
    <property type="project" value="UniProtKB-KW"/>
</dbReference>
<evidence type="ECO:0000256" key="2">
    <source>
        <dbReference type="ARBA" id="ARBA00022679"/>
    </source>
</evidence>
<comment type="function">
    <text evidence="9">Condenses 4-methyl-5-(beta-hydroxyethyl)thiazole monophosphate (THZ-P) and 2-methyl-4-amino-5-hydroxymethyl pyrimidine pyrophosphate (HMP-PP) to form thiamine monophosphate (TMP).</text>
</comment>